<gene>
    <name evidence="1" type="ORF">WR25_16041</name>
</gene>
<dbReference type="EMBL" id="LIAE01006148">
    <property type="protein sequence ID" value="PAV92558.1"/>
    <property type="molecule type" value="Genomic_DNA"/>
</dbReference>
<protein>
    <submittedName>
        <fullName evidence="1">Uncharacterized protein</fullName>
    </submittedName>
</protein>
<comment type="caution">
    <text evidence="1">The sequence shown here is derived from an EMBL/GenBank/DDBJ whole genome shotgun (WGS) entry which is preliminary data.</text>
</comment>
<accession>A0A2A2M273</accession>
<dbReference type="AlphaFoldDB" id="A0A2A2M273"/>
<keyword evidence="2" id="KW-1185">Reference proteome</keyword>
<reference evidence="1 2" key="1">
    <citation type="journal article" date="2017" name="Curr. Biol.">
        <title>Genome architecture and evolution of a unichromosomal asexual nematode.</title>
        <authorList>
            <person name="Fradin H."/>
            <person name="Zegar C."/>
            <person name="Gutwein M."/>
            <person name="Lucas J."/>
            <person name="Kovtun M."/>
            <person name="Corcoran D."/>
            <person name="Baugh L.R."/>
            <person name="Kiontke K."/>
            <person name="Gunsalus K."/>
            <person name="Fitch D.H."/>
            <person name="Piano F."/>
        </authorList>
    </citation>
    <scope>NUCLEOTIDE SEQUENCE [LARGE SCALE GENOMIC DNA]</scope>
    <source>
        <strain evidence="1">PF1309</strain>
    </source>
</reference>
<evidence type="ECO:0000313" key="2">
    <source>
        <dbReference type="Proteomes" id="UP000218231"/>
    </source>
</evidence>
<proteinExistence type="predicted"/>
<name>A0A2A2M273_9BILA</name>
<sequence length="123" mass="13146">MRDIGALDGEGIGDPIEPVAGIGLRALAACGGGEAGVDAMDRTECMHRVGHVARRGAWRDQAGEMRMRRAAVDGPQSGNHVPCAWRPGRLYGVQHITPGHLLMPTADPVRHATLVAPYLYRTT</sequence>
<dbReference type="Proteomes" id="UP000218231">
    <property type="component" value="Unassembled WGS sequence"/>
</dbReference>
<evidence type="ECO:0000313" key="1">
    <source>
        <dbReference type="EMBL" id="PAV92558.1"/>
    </source>
</evidence>
<organism evidence="1 2">
    <name type="scientific">Diploscapter pachys</name>
    <dbReference type="NCBI Taxonomy" id="2018661"/>
    <lineage>
        <taxon>Eukaryota</taxon>
        <taxon>Metazoa</taxon>
        <taxon>Ecdysozoa</taxon>
        <taxon>Nematoda</taxon>
        <taxon>Chromadorea</taxon>
        <taxon>Rhabditida</taxon>
        <taxon>Rhabditina</taxon>
        <taxon>Rhabditomorpha</taxon>
        <taxon>Rhabditoidea</taxon>
        <taxon>Rhabditidae</taxon>
        <taxon>Diploscapter</taxon>
    </lineage>
</organism>